<dbReference type="AlphaFoldDB" id="A0A1G4YG00"/>
<reference evidence="1 2" key="1">
    <citation type="submission" date="2016-10" db="EMBL/GenBank/DDBJ databases">
        <authorList>
            <person name="Varghese N."/>
            <person name="Submissions S."/>
        </authorList>
    </citation>
    <scope>NUCLEOTIDE SEQUENCE [LARGE SCALE GENOMIC DNA]</scope>
    <source>
        <strain evidence="1 2">CGMCC 1.12102</strain>
    </source>
</reference>
<dbReference type="Proteomes" id="UP000183569">
    <property type="component" value="Unassembled WGS sequence"/>
</dbReference>
<evidence type="ECO:0000313" key="1">
    <source>
        <dbReference type="EMBL" id="SCX52447.1"/>
    </source>
</evidence>
<dbReference type="InterPro" id="IPR029044">
    <property type="entry name" value="Nucleotide-diphossugar_trans"/>
</dbReference>
<name>A0A1G4YG00_9ENTR</name>
<dbReference type="SUPFAM" id="SSF53448">
    <property type="entry name" value="Nucleotide-diphospho-sugar transferases"/>
    <property type="match status" value="1"/>
</dbReference>
<protein>
    <recommendedName>
        <fullName evidence="3">Glycosyltransferase</fullName>
    </recommendedName>
</protein>
<accession>A0A1G4YG00</accession>
<gene>
    <name evidence="1" type="ORF">SAMN02927897_02686</name>
</gene>
<comment type="caution">
    <text evidence="1">The sequence shown here is derived from an EMBL/GenBank/DDBJ whole genome shotgun (WGS) entry which is preliminary data.</text>
</comment>
<dbReference type="GeneID" id="23844181"/>
<evidence type="ECO:0000313" key="2">
    <source>
        <dbReference type="Proteomes" id="UP000183569"/>
    </source>
</evidence>
<dbReference type="EMBL" id="FMUI01000007">
    <property type="protein sequence ID" value="SCX52447.1"/>
    <property type="molecule type" value="Genomic_DNA"/>
</dbReference>
<organism evidence="1 2">
    <name type="scientific">Kosakonia sacchari</name>
    <dbReference type="NCBI Taxonomy" id="1158459"/>
    <lineage>
        <taxon>Bacteria</taxon>
        <taxon>Pseudomonadati</taxon>
        <taxon>Pseudomonadota</taxon>
        <taxon>Gammaproteobacteria</taxon>
        <taxon>Enterobacterales</taxon>
        <taxon>Enterobacteriaceae</taxon>
        <taxon>Kosakonia</taxon>
    </lineage>
</organism>
<dbReference type="RefSeq" id="WP_025263554.1">
    <property type="nucleotide sequence ID" value="NZ_FMUI01000007.1"/>
</dbReference>
<evidence type="ECO:0008006" key="3">
    <source>
        <dbReference type="Google" id="ProtNLM"/>
    </source>
</evidence>
<sequence>MKFSLLVIIYNERILETPTFLSLKMSLSRLHASRHQYNLIFWDNSPTEHQQSDIGEVTSIFSALNVTTEYHHTPQNLPLSQIYNSVLDKVEESDDFLILFDQDSTFDVGYFNELESSTELKRQPEIILPIIYYKNTVISPTKIFFIKGSYFDHEPIGYISSEISAINSGMIISLAFIRRSGFRYNPKLRNYCTDDAIMKYARDFSAVIYVMDYSFTHDLTLSTLNCNSEKLRTRYNEMVQSKKIVFGKNIGVRVFLHVYYFAHRAYMCIKYKDLRYMKVK</sequence>
<proteinExistence type="predicted"/>